<dbReference type="CDD" id="cd04186">
    <property type="entry name" value="GT_2_like_c"/>
    <property type="match status" value="1"/>
</dbReference>
<feature type="domain" description="Glycosyltransferase 2-like" evidence="4">
    <location>
        <begin position="7"/>
        <end position="171"/>
    </location>
</feature>
<comment type="similarity">
    <text evidence="1">Belongs to the glycosyltransferase 2 family.</text>
</comment>
<dbReference type="PANTHER" id="PTHR43179:SF12">
    <property type="entry name" value="GALACTOFURANOSYLTRANSFERASE GLFT2"/>
    <property type="match status" value="1"/>
</dbReference>
<dbReference type="InterPro" id="IPR001173">
    <property type="entry name" value="Glyco_trans_2-like"/>
</dbReference>
<dbReference type="PANTHER" id="PTHR43179">
    <property type="entry name" value="RHAMNOSYLTRANSFERASE WBBL"/>
    <property type="match status" value="1"/>
</dbReference>
<evidence type="ECO:0000256" key="1">
    <source>
        <dbReference type="ARBA" id="ARBA00006739"/>
    </source>
</evidence>
<evidence type="ECO:0000256" key="3">
    <source>
        <dbReference type="ARBA" id="ARBA00022679"/>
    </source>
</evidence>
<evidence type="ECO:0000313" key="5">
    <source>
        <dbReference type="EMBL" id="MBK8889848.1"/>
    </source>
</evidence>
<dbReference type="InterPro" id="IPR029044">
    <property type="entry name" value="Nucleotide-diphossugar_trans"/>
</dbReference>
<name>A0A9D7QKP3_9RHOO</name>
<gene>
    <name evidence="5" type="ORF">IPN75_05345</name>
</gene>
<evidence type="ECO:0000313" key="6">
    <source>
        <dbReference type="Proteomes" id="UP000808146"/>
    </source>
</evidence>
<organism evidence="5 6">
    <name type="scientific">Candidatus Dechloromonas phosphorivorans</name>
    <dbReference type="NCBI Taxonomy" id="2899244"/>
    <lineage>
        <taxon>Bacteria</taxon>
        <taxon>Pseudomonadati</taxon>
        <taxon>Pseudomonadota</taxon>
        <taxon>Betaproteobacteria</taxon>
        <taxon>Rhodocyclales</taxon>
        <taxon>Azonexaceae</taxon>
        <taxon>Dechloromonas</taxon>
    </lineage>
</organism>
<dbReference type="EMBL" id="JADKBR010000003">
    <property type="protein sequence ID" value="MBK8889848.1"/>
    <property type="molecule type" value="Genomic_DNA"/>
</dbReference>
<dbReference type="Pfam" id="PF00535">
    <property type="entry name" value="Glycos_transf_2"/>
    <property type="match status" value="1"/>
</dbReference>
<dbReference type="SUPFAM" id="SSF53448">
    <property type="entry name" value="Nucleotide-diphospho-sugar transferases"/>
    <property type="match status" value="1"/>
</dbReference>
<dbReference type="Proteomes" id="UP000808146">
    <property type="component" value="Unassembled WGS sequence"/>
</dbReference>
<comment type="caution">
    <text evidence="5">The sequence shown here is derived from an EMBL/GenBank/DDBJ whole genome shotgun (WGS) entry which is preliminary data.</text>
</comment>
<sequence>MNMRCDIVIATWNAVAMTRVALESIRREANVAYRLVLVDNSEEPDARAWFRDIAASGEFGETLLIQNDENLGWLKATNIGLRQADAEFICLLNNDVVCGTDWLRRCVALMQREPDIAIVNPRGNERSENCLVKDVNAYARKLAQEQDRSFTELDHCSGFCMVVRGALFREIGLLDEIFDGGYYEDNDLSYRAQAAGYRCAQCDDAFVLHLVSQSFKKMPAELKRKMIARNREICRSRWGSRRSQLLLLRNDPDSADDLIALIRRHRIYLIDNRHVPESVRSFRHQNLTLLLPRWLGEHLYFLLQSQYLSRKKRIDEAHILYTSVTDQIH</sequence>
<keyword evidence="3" id="KW-0808">Transferase</keyword>
<dbReference type="Gene3D" id="3.90.550.10">
    <property type="entry name" value="Spore Coat Polysaccharide Biosynthesis Protein SpsA, Chain A"/>
    <property type="match status" value="1"/>
</dbReference>
<keyword evidence="2" id="KW-0328">Glycosyltransferase</keyword>
<reference evidence="5" key="1">
    <citation type="submission" date="2020-10" db="EMBL/GenBank/DDBJ databases">
        <title>Connecting structure to function with the recovery of over 1000 high-quality activated sludge metagenome-assembled genomes encoding full-length rRNA genes using long-read sequencing.</title>
        <authorList>
            <person name="Singleton C.M."/>
            <person name="Petriglieri F."/>
            <person name="Kristensen J.M."/>
            <person name="Kirkegaard R.H."/>
            <person name="Michaelsen T.Y."/>
            <person name="Andersen M.H."/>
            <person name="Karst S.M."/>
            <person name="Dueholm M.S."/>
            <person name="Nielsen P.H."/>
            <person name="Albertsen M."/>
        </authorList>
    </citation>
    <scope>NUCLEOTIDE SEQUENCE</scope>
    <source>
        <strain evidence="5">OdNE_18-Q3-R46-58_BAT3C.305</strain>
    </source>
</reference>
<dbReference type="AlphaFoldDB" id="A0A9D7QKP3"/>
<dbReference type="GO" id="GO:0016757">
    <property type="term" value="F:glycosyltransferase activity"/>
    <property type="evidence" value="ECO:0007669"/>
    <property type="project" value="UniProtKB-KW"/>
</dbReference>
<evidence type="ECO:0000259" key="4">
    <source>
        <dbReference type="Pfam" id="PF00535"/>
    </source>
</evidence>
<evidence type="ECO:0000256" key="2">
    <source>
        <dbReference type="ARBA" id="ARBA00022676"/>
    </source>
</evidence>
<proteinExistence type="inferred from homology"/>
<accession>A0A9D7QKP3</accession>
<protein>
    <submittedName>
        <fullName evidence="5">Glycosyltransferase family 2 protein</fullName>
    </submittedName>
</protein>